<evidence type="ECO:0000256" key="1">
    <source>
        <dbReference type="ARBA" id="ARBA00006066"/>
    </source>
</evidence>
<dbReference type="PANTHER" id="PTHR12993:SF11">
    <property type="entry name" value="N-ACETYLGLUCOSAMINYL-PHOSPHATIDYLINOSITOL DE-N-ACETYLASE"/>
    <property type="match status" value="1"/>
</dbReference>
<dbReference type="eggNOG" id="KOG3332">
    <property type="taxonomic scope" value="Eukaryota"/>
</dbReference>
<evidence type="ECO:0000313" key="4">
    <source>
        <dbReference type="EMBL" id="KCV73126.1"/>
    </source>
</evidence>
<sequence length="333" mass="36480">MLSSWTLGWVLALAVVLVGAGSWSRRQGYFCVFPARAGSPHWHHRCVPSDRSDPGGPRTINLPTGNRRVINILSRSSETALRLRRRVADRQAAAPPDTGRVLPLALLVVAHPDDECMFFAPTLLNLLPAFEMAILCLSSGNADGLGPTRTREMLQACERLGVAAELVHVLDVPALQDGQLVDWQPADVLQAIDTFAATRDIDLIITFDEHGISGHRNHAAIPQALLAARRGEVSHSGRVTHTPVLLLASPSLLAKYLPPALSSWLPPPRPALPSAGALSCLPAGPFRFELTCVGEATAQAAMRMHASQWNWFRRWLYWPHSSLVYLNDMYLLE</sequence>
<evidence type="ECO:0000313" key="5">
    <source>
        <dbReference type="Proteomes" id="UP000030693"/>
    </source>
</evidence>
<protein>
    <recommendedName>
        <fullName evidence="2">N-acetylglucosaminylphosphatidylinositol deacetylase</fullName>
        <ecNumber evidence="2">3.5.1.89</ecNumber>
    </recommendedName>
</protein>
<dbReference type="InterPro" id="IPR024078">
    <property type="entry name" value="LmbE-like_dom_sf"/>
</dbReference>
<dbReference type="GeneID" id="20525399"/>
<comment type="similarity">
    <text evidence="1">Belongs to the PIGL family.</text>
</comment>
<dbReference type="RefSeq" id="XP_009492827.1">
    <property type="nucleotide sequence ID" value="XM_009494552.1"/>
</dbReference>
<reference evidence="4" key="1">
    <citation type="submission" date="2013-04" db="EMBL/GenBank/DDBJ databases">
        <title>The Genome Sequence of Fonticula alba ATCC 38817.</title>
        <authorList>
            <consortium name="The Broad Institute Genomics Platform"/>
            <person name="Russ C."/>
            <person name="Cuomo C."/>
            <person name="Burger G."/>
            <person name="Gray M.W."/>
            <person name="Holland P.W.H."/>
            <person name="King N."/>
            <person name="Lang F.B.F."/>
            <person name="Roger A.J."/>
            <person name="Ruiz-Trillo I."/>
            <person name="Brown M."/>
            <person name="Walker B."/>
            <person name="Young S."/>
            <person name="Zeng Q."/>
            <person name="Gargeya S."/>
            <person name="Fitzgerald M."/>
            <person name="Haas B."/>
            <person name="Abouelleil A."/>
            <person name="Allen A.W."/>
            <person name="Alvarado L."/>
            <person name="Arachchi H.M."/>
            <person name="Berlin A.M."/>
            <person name="Chapman S.B."/>
            <person name="Gainer-Dewar J."/>
            <person name="Goldberg J."/>
            <person name="Griggs A."/>
            <person name="Gujja S."/>
            <person name="Hansen M."/>
            <person name="Howarth C."/>
            <person name="Imamovic A."/>
            <person name="Ireland A."/>
            <person name="Larimer J."/>
            <person name="McCowan C."/>
            <person name="Murphy C."/>
            <person name="Pearson M."/>
            <person name="Poon T.W."/>
            <person name="Priest M."/>
            <person name="Roberts A."/>
            <person name="Saif S."/>
            <person name="Shea T."/>
            <person name="Sisk P."/>
            <person name="Sykes S."/>
            <person name="Wortman J."/>
            <person name="Nusbaum C."/>
            <person name="Birren B."/>
        </authorList>
    </citation>
    <scope>NUCLEOTIDE SEQUENCE [LARGE SCALE GENOMIC DNA]</scope>
    <source>
        <strain evidence="4">ATCC 38817</strain>
    </source>
</reference>
<feature type="signal peptide" evidence="3">
    <location>
        <begin position="1"/>
        <end position="20"/>
    </location>
</feature>
<dbReference type="Pfam" id="PF02585">
    <property type="entry name" value="PIG-L"/>
    <property type="match status" value="1"/>
</dbReference>
<dbReference type="GO" id="GO:0000225">
    <property type="term" value="F:N-acetylglucosaminylphosphatidylinositol deacetylase activity"/>
    <property type="evidence" value="ECO:0007669"/>
    <property type="project" value="UniProtKB-EC"/>
</dbReference>
<keyword evidence="3" id="KW-0732">Signal</keyword>
<dbReference type="EMBL" id="KB932201">
    <property type="protein sequence ID" value="KCV73126.1"/>
    <property type="molecule type" value="Genomic_DNA"/>
</dbReference>
<evidence type="ECO:0000256" key="2">
    <source>
        <dbReference type="ARBA" id="ARBA00012176"/>
    </source>
</evidence>
<evidence type="ECO:0000256" key="3">
    <source>
        <dbReference type="SAM" id="SignalP"/>
    </source>
</evidence>
<dbReference type="PANTHER" id="PTHR12993">
    <property type="entry name" value="N-ACETYLGLUCOSAMINYL-PHOSPHATIDYLINOSITOL DE-N-ACETYLASE-RELATED"/>
    <property type="match status" value="1"/>
</dbReference>
<dbReference type="InterPro" id="IPR003737">
    <property type="entry name" value="GlcNAc_PI_deacetylase-related"/>
</dbReference>
<dbReference type="AlphaFoldDB" id="A0A058ZGN2"/>
<dbReference type="STRING" id="691883.A0A058ZGN2"/>
<dbReference type="Gene3D" id="3.40.50.10320">
    <property type="entry name" value="LmbE-like"/>
    <property type="match status" value="1"/>
</dbReference>
<organism evidence="4">
    <name type="scientific">Fonticula alba</name>
    <name type="common">Slime mold</name>
    <dbReference type="NCBI Taxonomy" id="691883"/>
    <lineage>
        <taxon>Eukaryota</taxon>
        <taxon>Rotosphaerida</taxon>
        <taxon>Fonticulaceae</taxon>
        <taxon>Fonticula</taxon>
    </lineage>
</organism>
<dbReference type="GO" id="GO:0016020">
    <property type="term" value="C:membrane"/>
    <property type="evidence" value="ECO:0007669"/>
    <property type="project" value="GOC"/>
</dbReference>
<accession>A0A058ZGN2</accession>
<name>A0A058ZGN2_FONAL</name>
<gene>
    <name evidence="4" type="ORF">H696_00674</name>
</gene>
<dbReference type="SUPFAM" id="SSF102588">
    <property type="entry name" value="LmbE-like"/>
    <property type="match status" value="1"/>
</dbReference>
<keyword evidence="5" id="KW-1185">Reference proteome</keyword>
<proteinExistence type="inferred from homology"/>
<dbReference type="EC" id="3.5.1.89" evidence="2"/>
<dbReference type="GO" id="GO:0006506">
    <property type="term" value="P:GPI anchor biosynthetic process"/>
    <property type="evidence" value="ECO:0007669"/>
    <property type="project" value="UniProtKB-UniPathway"/>
</dbReference>
<dbReference type="OrthoDB" id="440160at2759"/>
<dbReference type="Proteomes" id="UP000030693">
    <property type="component" value="Unassembled WGS sequence"/>
</dbReference>
<dbReference type="GO" id="GO:0005783">
    <property type="term" value="C:endoplasmic reticulum"/>
    <property type="evidence" value="ECO:0007669"/>
    <property type="project" value="TreeGrafter"/>
</dbReference>
<feature type="chain" id="PRO_5001566435" description="N-acetylglucosaminylphosphatidylinositol deacetylase" evidence="3">
    <location>
        <begin position="21"/>
        <end position="333"/>
    </location>
</feature>
<dbReference type="UniPathway" id="UPA00196"/>